<sequence>MAYRSKDCVPQELCRRLISRRTRDGTGSWLDGSELNRRSEPGPLNESGYSLAILGGTWWLERKGKTETFCRVAARDRESGPKGTRRTPECVPTVLQTLYATTKNHKFLRMTADWISTTAVYFPGGIEEMSGEQRICNPNASHNKDSPDFGTTLATSDSSVPATGVALEAEIERPNARFRIAMSSDHCFRFPAEVCWNKYASKPPSFTNVYSSATYRQVQGGIIIANLSKGDAALPTGL</sequence>
<keyword evidence="2" id="KW-1185">Reference proteome</keyword>
<accession>A0AAD6T8N2</accession>
<evidence type="ECO:0000313" key="2">
    <source>
        <dbReference type="Proteomes" id="UP001218188"/>
    </source>
</evidence>
<gene>
    <name evidence="1" type="ORF">C8F04DRAFT_1231524</name>
</gene>
<evidence type="ECO:0000313" key="1">
    <source>
        <dbReference type="EMBL" id="KAJ7039342.1"/>
    </source>
</evidence>
<reference evidence="1" key="1">
    <citation type="submission" date="2023-03" db="EMBL/GenBank/DDBJ databases">
        <title>Massive genome expansion in bonnet fungi (Mycena s.s.) driven by repeated elements and novel gene families across ecological guilds.</title>
        <authorList>
            <consortium name="Lawrence Berkeley National Laboratory"/>
            <person name="Harder C.B."/>
            <person name="Miyauchi S."/>
            <person name="Viragh M."/>
            <person name="Kuo A."/>
            <person name="Thoen E."/>
            <person name="Andreopoulos B."/>
            <person name="Lu D."/>
            <person name="Skrede I."/>
            <person name="Drula E."/>
            <person name="Henrissat B."/>
            <person name="Morin E."/>
            <person name="Kohler A."/>
            <person name="Barry K."/>
            <person name="LaButti K."/>
            <person name="Morin E."/>
            <person name="Salamov A."/>
            <person name="Lipzen A."/>
            <person name="Mereny Z."/>
            <person name="Hegedus B."/>
            <person name="Baldrian P."/>
            <person name="Stursova M."/>
            <person name="Weitz H."/>
            <person name="Taylor A."/>
            <person name="Grigoriev I.V."/>
            <person name="Nagy L.G."/>
            <person name="Martin F."/>
            <person name="Kauserud H."/>
        </authorList>
    </citation>
    <scope>NUCLEOTIDE SEQUENCE</scope>
    <source>
        <strain evidence="1">CBHHK200</strain>
    </source>
</reference>
<protein>
    <submittedName>
        <fullName evidence="1">Uncharacterized protein</fullName>
    </submittedName>
</protein>
<dbReference type="Proteomes" id="UP001218188">
    <property type="component" value="Unassembled WGS sequence"/>
</dbReference>
<name>A0AAD6T8N2_9AGAR</name>
<dbReference type="AlphaFoldDB" id="A0AAD6T8N2"/>
<dbReference type="EMBL" id="JARJCM010000027">
    <property type="protein sequence ID" value="KAJ7039342.1"/>
    <property type="molecule type" value="Genomic_DNA"/>
</dbReference>
<proteinExistence type="predicted"/>
<organism evidence="1 2">
    <name type="scientific">Mycena alexandri</name>
    <dbReference type="NCBI Taxonomy" id="1745969"/>
    <lineage>
        <taxon>Eukaryota</taxon>
        <taxon>Fungi</taxon>
        <taxon>Dikarya</taxon>
        <taxon>Basidiomycota</taxon>
        <taxon>Agaricomycotina</taxon>
        <taxon>Agaricomycetes</taxon>
        <taxon>Agaricomycetidae</taxon>
        <taxon>Agaricales</taxon>
        <taxon>Marasmiineae</taxon>
        <taxon>Mycenaceae</taxon>
        <taxon>Mycena</taxon>
    </lineage>
</organism>
<comment type="caution">
    <text evidence="1">The sequence shown here is derived from an EMBL/GenBank/DDBJ whole genome shotgun (WGS) entry which is preliminary data.</text>
</comment>